<name>A0A951Q2E8_9NOST</name>
<organism evidence="1 2">
    <name type="scientific">Mojavia pulchra JT2-VF2</name>
    <dbReference type="NCBI Taxonomy" id="287848"/>
    <lineage>
        <taxon>Bacteria</taxon>
        <taxon>Bacillati</taxon>
        <taxon>Cyanobacteriota</taxon>
        <taxon>Cyanophyceae</taxon>
        <taxon>Nostocales</taxon>
        <taxon>Nostocaceae</taxon>
    </lineage>
</organism>
<dbReference type="AlphaFoldDB" id="A0A951Q2E8"/>
<reference evidence="1" key="1">
    <citation type="submission" date="2021-05" db="EMBL/GenBank/DDBJ databases">
        <authorList>
            <person name="Pietrasiak N."/>
            <person name="Ward R."/>
            <person name="Stajich J.E."/>
            <person name="Kurbessoian T."/>
        </authorList>
    </citation>
    <scope>NUCLEOTIDE SEQUENCE</scope>
    <source>
        <strain evidence="1">JT2-VF2</strain>
    </source>
</reference>
<accession>A0A951Q2E8</accession>
<reference evidence="1" key="2">
    <citation type="journal article" date="2022" name="Microbiol. Resour. Announc.">
        <title>Metagenome Sequencing to Explore Phylogenomics of Terrestrial Cyanobacteria.</title>
        <authorList>
            <person name="Ward R.D."/>
            <person name="Stajich J.E."/>
            <person name="Johansen J.R."/>
            <person name="Huntemann M."/>
            <person name="Clum A."/>
            <person name="Foster B."/>
            <person name="Foster B."/>
            <person name="Roux S."/>
            <person name="Palaniappan K."/>
            <person name="Varghese N."/>
            <person name="Mukherjee S."/>
            <person name="Reddy T.B.K."/>
            <person name="Daum C."/>
            <person name="Copeland A."/>
            <person name="Chen I.A."/>
            <person name="Ivanova N.N."/>
            <person name="Kyrpides N.C."/>
            <person name="Shapiro N."/>
            <person name="Eloe-Fadrosh E.A."/>
            <person name="Pietrasiak N."/>
        </authorList>
    </citation>
    <scope>NUCLEOTIDE SEQUENCE</scope>
    <source>
        <strain evidence="1">JT2-VF2</strain>
    </source>
</reference>
<comment type="caution">
    <text evidence="1">The sequence shown here is derived from an EMBL/GenBank/DDBJ whole genome shotgun (WGS) entry which is preliminary data.</text>
</comment>
<sequence length="212" mass="24422">MNRPRILQPGTSYTFSKYFELPYTPADILAEFNCTYERKRLDLPKYAGELKCLDFLSHYLQRNLAYVNPISEMARREILIAPTLLEVCAETQTQLNIEYPINVNEQLKGSFDYYINSNVGMLVVEAKQSDLGRGFTQLAVELIALDQWTQSETPLLYGAVTTGEDWRFGIFHRQEKLISQDLKLYRVPEELEELLRVLVGIVVAPNFDEQSA</sequence>
<protein>
    <recommendedName>
        <fullName evidence="3">Type I restriction enzyme R protein N-terminal domain-containing protein</fullName>
    </recommendedName>
</protein>
<proteinExistence type="predicted"/>
<dbReference type="EMBL" id="JAHHHN010000022">
    <property type="protein sequence ID" value="MBW4564505.1"/>
    <property type="molecule type" value="Genomic_DNA"/>
</dbReference>
<evidence type="ECO:0000313" key="2">
    <source>
        <dbReference type="Proteomes" id="UP000715781"/>
    </source>
</evidence>
<dbReference type="Proteomes" id="UP000715781">
    <property type="component" value="Unassembled WGS sequence"/>
</dbReference>
<gene>
    <name evidence="1" type="ORF">KME32_25880</name>
</gene>
<evidence type="ECO:0008006" key="3">
    <source>
        <dbReference type="Google" id="ProtNLM"/>
    </source>
</evidence>
<evidence type="ECO:0000313" key="1">
    <source>
        <dbReference type="EMBL" id="MBW4564505.1"/>
    </source>
</evidence>